<dbReference type="AlphaFoldDB" id="A0AAD5V8A2"/>
<dbReference type="PANTHER" id="PTHR39639:SF1">
    <property type="entry name" value="DUF262 DOMAIN-CONTAINING PROTEIN"/>
    <property type="match status" value="1"/>
</dbReference>
<dbReference type="Pfam" id="PF03235">
    <property type="entry name" value="GmrSD_N"/>
    <property type="match status" value="1"/>
</dbReference>
<dbReference type="PANTHER" id="PTHR39639">
    <property type="entry name" value="CHROMOSOME 16, WHOLE GENOME SHOTGUN SEQUENCE"/>
    <property type="match status" value="1"/>
</dbReference>
<name>A0AAD5V8A2_9APHY</name>
<feature type="compositionally biased region" description="Polar residues" evidence="1">
    <location>
        <begin position="396"/>
        <end position="409"/>
    </location>
</feature>
<feature type="region of interest" description="Disordered" evidence="1">
    <location>
        <begin position="1"/>
        <end position="28"/>
    </location>
</feature>
<feature type="domain" description="GmrSD restriction endonucleases N-terminal" evidence="2">
    <location>
        <begin position="54"/>
        <end position="174"/>
    </location>
</feature>
<feature type="compositionally biased region" description="Polar residues" evidence="1">
    <location>
        <begin position="494"/>
        <end position="505"/>
    </location>
</feature>
<dbReference type="Proteomes" id="UP001212997">
    <property type="component" value="Unassembled WGS sequence"/>
</dbReference>
<keyword evidence="4" id="KW-1185">Reference proteome</keyword>
<protein>
    <recommendedName>
        <fullName evidence="2">GmrSD restriction endonucleases N-terminal domain-containing protein</fullName>
    </recommendedName>
</protein>
<comment type="caution">
    <text evidence="3">The sequence shown here is derived from an EMBL/GenBank/DDBJ whole genome shotgun (WGS) entry which is preliminary data.</text>
</comment>
<proteinExistence type="predicted"/>
<evidence type="ECO:0000313" key="4">
    <source>
        <dbReference type="Proteomes" id="UP001212997"/>
    </source>
</evidence>
<gene>
    <name evidence="3" type="ORF">NLI96_g2734</name>
</gene>
<reference evidence="3" key="1">
    <citation type="submission" date="2022-07" db="EMBL/GenBank/DDBJ databases">
        <title>Genome Sequence of Physisporinus lineatus.</title>
        <authorList>
            <person name="Buettner E."/>
        </authorList>
    </citation>
    <scope>NUCLEOTIDE SEQUENCE</scope>
    <source>
        <strain evidence="3">VT162</strain>
    </source>
</reference>
<feature type="region of interest" description="Disordered" evidence="1">
    <location>
        <begin position="457"/>
        <end position="525"/>
    </location>
</feature>
<organism evidence="3 4">
    <name type="scientific">Meripilus lineatus</name>
    <dbReference type="NCBI Taxonomy" id="2056292"/>
    <lineage>
        <taxon>Eukaryota</taxon>
        <taxon>Fungi</taxon>
        <taxon>Dikarya</taxon>
        <taxon>Basidiomycota</taxon>
        <taxon>Agaricomycotina</taxon>
        <taxon>Agaricomycetes</taxon>
        <taxon>Polyporales</taxon>
        <taxon>Meripilaceae</taxon>
        <taxon>Meripilus</taxon>
    </lineage>
</organism>
<feature type="compositionally biased region" description="Low complexity" evidence="1">
    <location>
        <begin position="457"/>
        <end position="472"/>
    </location>
</feature>
<accession>A0AAD5V8A2</accession>
<sequence length="525" mass="59004">MSDHESWDDFSDEEEVPLSQNAHKKSKDPSEYRIKGALKVPHLVSYTAQSLFGLIDSYFRNYFVPPVIFVVKREDDGAEKRVCIDGKQRLTSIWRFMDGLIPYKDPFTGEKFTYKSSGKSKSNTRLLPERYRKIFRNKQIACMEYDQLSDDNEREIFQRVQLGMALTPAEKMQAINSPTATFIRELAREYVTDGLADLLEWDTNRGSDFRSLTTAVFAIQKWKSLSTPPSPAQLTTFLQQHEDLEESFCQRVRQTLAIFVALAQDKDHQKAFHISGIKKVAPVEFTMTCVLISAHKDKLTLSQLGDVILQMRKDVRKVEQDIRMNGRVVKHMIAFIKAIKTSSLKSNGHPIASIAVPALTRKKRPMLEDGSSDSTLVESKRSKTTTSKFKSDIKPASSQVSFSSNQDDVNLNFPPPQSGPLQPATILKSSSAEMTEIQQLSRDRLAAIKAAKGSGSVASSISKSLSSSTSKTQNDSHNQSKLLGGSLMERMQIPSETGSLYYQENLQHHLGKPSSKNQGWKGHKK</sequence>
<dbReference type="InterPro" id="IPR004919">
    <property type="entry name" value="GmrSD_N"/>
</dbReference>
<evidence type="ECO:0000313" key="3">
    <source>
        <dbReference type="EMBL" id="KAJ3488586.1"/>
    </source>
</evidence>
<evidence type="ECO:0000259" key="2">
    <source>
        <dbReference type="Pfam" id="PF03235"/>
    </source>
</evidence>
<feature type="region of interest" description="Disordered" evidence="1">
    <location>
        <begin position="365"/>
        <end position="422"/>
    </location>
</feature>
<dbReference type="EMBL" id="JANAWD010000063">
    <property type="protein sequence ID" value="KAJ3488586.1"/>
    <property type="molecule type" value="Genomic_DNA"/>
</dbReference>
<evidence type="ECO:0000256" key="1">
    <source>
        <dbReference type="SAM" id="MobiDB-lite"/>
    </source>
</evidence>